<dbReference type="InterPro" id="IPR001214">
    <property type="entry name" value="SET_dom"/>
</dbReference>
<evidence type="ECO:0000256" key="2">
    <source>
        <dbReference type="ARBA" id="ARBA00022771"/>
    </source>
</evidence>
<sequence>MELSIDCPVCRVAASQACTRCKIVRYCGREHQKQHWPQHKRSCRPFREEQDAQLGRYLMVTQDIAAGQIIFIEEPLVVGPKWYLSDAEKEASIVPCVACFMPSRLGKHQCRRCQWPVCSAGCQHEDLECSVLSLGSGPPPRSNVRSLNDYFRGDALLVLKCLLLQRQNPAKWTALLEMQSHEEERRGTELYEEAENRVVSYLQQRFLHRLKPSLLDDYGPELLHRLCGIIETNFMVIEQPTGVELSGLFRQACMMEHACQPNCDFLFDRINKQIAVRAGCDLRKGEHLRITYTNILWGTQLRQQHLRLTKHFGCQCSRCLDPTEYGTYISALACLGDVNQTCSGTHLPVDPLDEKTQWKCNSCPMKVDAAYVTELQTHMTEQVEGLMSGCPSASQVELLLSRLSQMLHPNHFLTFNLRHTLIQLYGNEDGLQLCELSDEQLERKLRICDELYSVCQRLDPYSIKLAIYVTVILIEMAHTLEEQARRTSSEGITLLQLAQARLKEAQVVMKKEKESVAGKKLNAKLQKEISHCENLILAYTYNQKRDFSRKT</sequence>
<dbReference type="PANTHER" id="PTHR46455">
    <property type="entry name" value="SET AND MYND DOMAIN CONTAINING, ARTHROPOD-SPECIFIC, MEMBER 4, ISOFORM A"/>
    <property type="match status" value="1"/>
</dbReference>
<protein>
    <submittedName>
        <fullName evidence="8">SET domain-containing protein SmydA-8</fullName>
    </submittedName>
</protein>
<dbReference type="GO" id="GO:0008276">
    <property type="term" value="F:protein methyltransferase activity"/>
    <property type="evidence" value="ECO:0007669"/>
    <property type="project" value="UniProtKB-ARBA"/>
</dbReference>
<dbReference type="SUPFAM" id="SSF82199">
    <property type="entry name" value="SET domain"/>
    <property type="match status" value="1"/>
</dbReference>
<dbReference type="FunFam" id="1.10.220.160:FF:000010">
    <property type="entry name" value="Uncharacterized protein, isoform A"/>
    <property type="match status" value="1"/>
</dbReference>
<evidence type="ECO:0000313" key="8">
    <source>
        <dbReference type="RefSeq" id="XP_016931479.2"/>
    </source>
</evidence>
<keyword evidence="1" id="KW-0479">Metal-binding</keyword>
<evidence type="ECO:0000259" key="5">
    <source>
        <dbReference type="PROSITE" id="PS50280"/>
    </source>
</evidence>
<dbReference type="Proteomes" id="UP001652628">
    <property type="component" value="Chromosome 2R"/>
</dbReference>
<keyword evidence="3" id="KW-0862">Zinc</keyword>
<dbReference type="RefSeq" id="XP_016931479.2">
    <property type="nucleotide sequence ID" value="XM_017075990.4"/>
</dbReference>
<organism evidence="7 8">
    <name type="scientific">Drosophila suzukii</name>
    <name type="common">Spotted-wing drosophila fruit fly</name>
    <dbReference type="NCBI Taxonomy" id="28584"/>
    <lineage>
        <taxon>Eukaryota</taxon>
        <taxon>Metazoa</taxon>
        <taxon>Ecdysozoa</taxon>
        <taxon>Arthropoda</taxon>
        <taxon>Hexapoda</taxon>
        <taxon>Insecta</taxon>
        <taxon>Pterygota</taxon>
        <taxon>Neoptera</taxon>
        <taxon>Endopterygota</taxon>
        <taxon>Diptera</taxon>
        <taxon>Brachycera</taxon>
        <taxon>Muscomorpha</taxon>
        <taxon>Ephydroidea</taxon>
        <taxon>Drosophilidae</taxon>
        <taxon>Drosophila</taxon>
        <taxon>Sophophora</taxon>
    </lineage>
</organism>
<dbReference type="GeneID" id="108010969"/>
<dbReference type="AlphaFoldDB" id="A0AB39ZAP8"/>
<feature type="domain" description="SET" evidence="5">
    <location>
        <begin position="41"/>
        <end position="293"/>
    </location>
</feature>
<keyword evidence="7" id="KW-1185">Reference proteome</keyword>
<dbReference type="CDD" id="cd20071">
    <property type="entry name" value="SET_SMYD"/>
    <property type="match status" value="1"/>
</dbReference>
<accession>A0AB39ZAP8</accession>
<dbReference type="GO" id="GO:0008757">
    <property type="term" value="F:S-adenosylmethionine-dependent methyltransferase activity"/>
    <property type="evidence" value="ECO:0007669"/>
    <property type="project" value="UniProtKB-ARBA"/>
</dbReference>
<evidence type="ECO:0000313" key="7">
    <source>
        <dbReference type="Proteomes" id="UP001652628"/>
    </source>
</evidence>
<dbReference type="Gene3D" id="2.170.270.10">
    <property type="entry name" value="SET domain"/>
    <property type="match status" value="1"/>
</dbReference>
<dbReference type="Gene3D" id="6.10.140.2220">
    <property type="match status" value="2"/>
</dbReference>
<name>A0AB39ZAP8_DROSZ</name>
<dbReference type="Gene3D" id="1.10.220.160">
    <property type="match status" value="1"/>
</dbReference>
<reference evidence="8" key="1">
    <citation type="submission" date="2025-08" db="UniProtKB">
        <authorList>
            <consortium name="RefSeq"/>
        </authorList>
    </citation>
    <scope>IDENTIFICATION</scope>
</reference>
<dbReference type="PANTHER" id="PTHR46455:SF2">
    <property type="entry name" value="AT24727P"/>
    <property type="match status" value="1"/>
</dbReference>
<evidence type="ECO:0000259" key="6">
    <source>
        <dbReference type="PROSITE" id="PS50865"/>
    </source>
</evidence>
<dbReference type="InterPro" id="IPR053010">
    <property type="entry name" value="SET_SmydA-8"/>
</dbReference>
<evidence type="ECO:0000256" key="1">
    <source>
        <dbReference type="ARBA" id="ARBA00022723"/>
    </source>
</evidence>
<feature type="domain" description="MYND-type" evidence="6">
    <location>
        <begin position="7"/>
        <end position="43"/>
    </location>
</feature>
<dbReference type="PROSITE" id="PS50865">
    <property type="entry name" value="ZF_MYND_2"/>
    <property type="match status" value="1"/>
</dbReference>
<dbReference type="InterPro" id="IPR046341">
    <property type="entry name" value="SET_dom_sf"/>
</dbReference>
<evidence type="ECO:0000256" key="3">
    <source>
        <dbReference type="ARBA" id="ARBA00022833"/>
    </source>
</evidence>
<dbReference type="PROSITE" id="PS50280">
    <property type="entry name" value="SET"/>
    <property type="match status" value="1"/>
</dbReference>
<dbReference type="PROSITE" id="PS01360">
    <property type="entry name" value="ZF_MYND_1"/>
    <property type="match status" value="1"/>
</dbReference>
<keyword evidence="2 4" id="KW-0863">Zinc-finger</keyword>
<gene>
    <name evidence="8" type="primary">SmydA-5</name>
</gene>
<dbReference type="GO" id="GO:0008170">
    <property type="term" value="F:N-methyltransferase activity"/>
    <property type="evidence" value="ECO:0007669"/>
    <property type="project" value="UniProtKB-ARBA"/>
</dbReference>
<dbReference type="InterPro" id="IPR002893">
    <property type="entry name" value="Znf_MYND"/>
</dbReference>
<dbReference type="GO" id="GO:0008270">
    <property type="term" value="F:zinc ion binding"/>
    <property type="evidence" value="ECO:0007669"/>
    <property type="project" value="UniProtKB-KW"/>
</dbReference>
<dbReference type="CTD" id="35538"/>
<proteinExistence type="predicted"/>
<dbReference type="Pfam" id="PF01753">
    <property type="entry name" value="zf-MYND"/>
    <property type="match status" value="1"/>
</dbReference>
<evidence type="ECO:0000256" key="4">
    <source>
        <dbReference type="PROSITE-ProRule" id="PRU00134"/>
    </source>
</evidence>
<dbReference type="Pfam" id="PF00856">
    <property type="entry name" value="SET"/>
    <property type="match status" value="1"/>
</dbReference>